<feature type="non-terminal residue" evidence="1">
    <location>
        <position position="1"/>
    </location>
</feature>
<dbReference type="InterPro" id="IPR011990">
    <property type="entry name" value="TPR-like_helical_dom_sf"/>
</dbReference>
<reference evidence="1" key="1">
    <citation type="journal article" date="2014" name="Front. Microbiol.">
        <title>High frequency of phylogenetically diverse reductive dehalogenase-homologous genes in deep subseafloor sedimentary metagenomes.</title>
        <authorList>
            <person name="Kawai M."/>
            <person name="Futagami T."/>
            <person name="Toyoda A."/>
            <person name="Takaki Y."/>
            <person name="Nishi S."/>
            <person name="Hori S."/>
            <person name="Arai W."/>
            <person name="Tsubouchi T."/>
            <person name="Morono Y."/>
            <person name="Uchiyama I."/>
            <person name="Ito T."/>
            <person name="Fujiyama A."/>
            <person name="Inagaki F."/>
            <person name="Takami H."/>
        </authorList>
    </citation>
    <scope>NUCLEOTIDE SEQUENCE</scope>
    <source>
        <strain evidence="1">Expedition CK06-06</strain>
    </source>
</reference>
<evidence type="ECO:0008006" key="2">
    <source>
        <dbReference type="Google" id="ProtNLM"/>
    </source>
</evidence>
<dbReference type="InterPro" id="IPR019734">
    <property type="entry name" value="TPR_rpt"/>
</dbReference>
<gene>
    <name evidence="1" type="ORF">S03H2_64011</name>
</gene>
<dbReference type="PROSITE" id="PS50005">
    <property type="entry name" value="TPR"/>
    <property type="match status" value="1"/>
</dbReference>
<protein>
    <recommendedName>
        <fullName evidence="2">Tetratricopeptide repeat protein</fullName>
    </recommendedName>
</protein>
<accession>X1J242</accession>
<comment type="caution">
    <text evidence="1">The sequence shown here is derived from an EMBL/GenBank/DDBJ whole genome shotgun (WGS) entry which is preliminary data.</text>
</comment>
<dbReference type="SUPFAM" id="SSF48452">
    <property type="entry name" value="TPR-like"/>
    <property type="match status" value="1"/>
</dbReference>
<organism evidence="1">
    <name type="scientific">marine sediment metagenome</name>
    <dbReference type="NCBI Taxonomy" id="412755"/>
    <lineage>
        <taxon>unclassified sequences</taxon>
        <taxon>metagenomes</taxon>
        <taxon>ecological metagenomes</taxon>
    </lineage>
</organism>
<dbReference type="AlphaFoldDB" id="X1J242"/>
<dbReference type="EMBL" id="BARU01041528">
    <property type="protein sequence ID" value="GAH88771.1"/>
    <property type="molecule type" value="Genomic_DNA"/>
</dbReference>
<evidence type="ECO:0000313" key="1">
    <source>
        <dbReference type="EMBL" id="GAH88771.1"/>
    </source>
</evidence>
<dbReference type="Gene3D" id="1.25.40.10">
    <property type="entry name" value="Tetratricopeptide repeat domain"/>
    <property type="match status" value="1"/>
</dbReference>
<sequence>FQCFPEREIYFYLGTLEKGMLIPLKKDGDNILHGEPISLDKNGKKYIELINNPKKFFKVYSSDFGNFLDNVYEKNNFSDIDVSRLIELGSFSKKNRNYEEAVFYFEAALQIEKHPEIRFKILNKLFSCYLKTGKKYEAKIIAERFKDITKEKFYNLFPEKGF</sequence>
<proteinExistence type="predicted"/>
<name>X1J242_9ZZZZ</name>